<evidence type="ECO:0000256" key="5">
    <source>
        <dbReference type="SAM" id="Phobius"/>
    </source>
</evidence>
<accession>A0A336MW36</accession>
<dbReference type="PANTHER" id="PTHR11003">
    <property type="entry name" value="POTASSIUM CHANNEL, SUBFAMILY K"/>
    <property type="match status" value="1"/>
</dbReference>
<keyword evidence="3 5" id="KW-1133">Transmembrane helix</keyword>
<dbReference type="GO" id="GO:0005886">
    <property type="term" value="C:plasma membrane"/>
    <property type="evidence" value="ECO:0007669"/>
    <property type="project" value="TreeGrafter"/>
</dbReference>
<sequence>MDAADVDNGRQQKVRPKITLQIPSYTNRPDLQPSPYFQTAPMTGMPIPGTAGPNSIGPNGFAYNNYMYPQKAGEFMFKQFAGFKDFTMNTAKSGLGFGEKYLFWMYNKVSLWSKSTFTHIFLTIVVLLYSLAGAAVFKAIEGKQEMKARLDIEKHRDNLIDQIFNYTIEPDSLKLLKFDLPKWRADLKAKTIEYEMFLKEQLQQGYDDQQTAKWSFWNAMFFCGTVYTTIGMKMFLIILH</sequence>
<dbReference type="VEuPathDB" id="VectorBase:CSON002141"/>
<feature type="transmembrane region" description="Helical" evidence="5">
    <location>
        <begin position="120"/>
        <end position="140"/>
    </location>
</feature>
<evidence type="ECO:0000256" key="1">
    <source>
        <dbReference type="ARBA" id="ARBA00004141"/>
    </source>
</evidence>
<reference evidence="6" key="1">
    <citation type="submission" date="2018-07" db="EMBL/GenBank/DDBJ databases">
        <authorList>
            <person name="Quirk P.G."/>
            <person name="Krulwich T.A."/>
        </authorList>
    </citation>
    <scope>NUCLEOTIDE SEQUENCE</scope>
</reference>
<dbReference type="EMBL" id="UFQT01001350">
    <property type="protein sequence ID" value="SSX30158.1"/>
    <property type="molecule type" value="Genomic_DNA"/>
</dbReference>
<evidence type="ECO:0000256" key="4">
    <source>
        <dbReference type="ARBA" id="ARBA00023136"/>
    </source>
</evidence>
<dbReference type="GO" id="GO:0030322">
    <property type="term" value="P:stabilization of membrane potential"/>
    <property type="evidence" value="ECO:0007669"/>
    <property type="project" value="TreeGrafter"/>
</dbReference>
<dbReference type="OMA" id="IMNSYPT"/>
<feature type="transmembrane region" description="Helical" evidence="5">
    <location>
        <begin position="219"/>
        <end position="239"/>
    </location>
</feature>
<protein>
    <submittedName>
        <fullName evidence="6">CSON002141 protein</fullName>
    </submittedName>
</protein>
<comment type="subcellular location">
    <subcellularLocation>
        <location evidence="1">Membrane</location>
        <topology evidence="1">Multi-pass membrane protein</topology>
    </subcellularLocation>
</comment>
<evidence type="ECO:0000256" key="3">
    <source>
        <dbReference type="ARBA" id="ARBA00022989"/>
    </source>
</evidence>
<dbReference type="GO" id="GO:0015271">
    <property type="term" value="F:outward rectifier potassium channel activity"/>
    <property type="evidence" value="ECO:0007669"/>
    <property type="project" value="TreeGrafter"/>
</dbReference>
<proteinExistence type="predicted"/>
<dbReference type="AlphaFoldDB" id="A0A336MW36"/>
<dbReference type="GO" id="GO:0022841">
    <property type="term" value="F:potassium ion leak channel activity"/>
    <property type="evidence" value="ECO:0007669"/>
    <property type="project" value="TreeGrafter"/>
</dbReference>
<keyword evidence="2 5" id="KW-0812">Transmembrane</keyword>
<organism evidence="6">
    <name type="scientific">Culicoides sonorensis</name>
    <name type="common">Biting midge</name>
    <dbReference type="NCBI Taxonomy" id="179676"/>
    <lineage>
        <taxon>Eukaryota</taxon>
        <taxon>Metazoa</taxon>
        <taxon>Ecdysozoa</taxon>
        <taxon>Arthropoda</taxon>
        <taxon>Hexapoda</taxon>
        <taxon>Insecta</taxon>
        <taxon>Pterygota</taxon>
        <taxon>Neoptera</taxon>
        <taxon>Endopterygota</taxon>
        <taxon>Diptera</taxon>
        <taxon>Nematocera</taxon>
        <taxon>Chironomoidea</taxon>
        <taxon>Ceratopogonidae</taxon>
        <taxon>Ceratopogoninae</taxon>
        <taxon>Culicoides</taxon>
        <taxon>Monoculicoides</taxon>
    </lineage>
</organism>
<keyword evidence="4 5" id="KW-0472">Membrane</keyword>
<dbReference type="PANTHER" id="PTHR11003:SF335">
    <property type="entry name" value="POTASSIUM CHANNEL DOMAIN-CONTAINING PROTEIN"/>
    <property type="match status" value="1"/>
</dbReference>
<dbReference type="Gene3D" id="1.10.287.70">
    <property type="match status" value="1"/>
</dbReference>
<name>A0A336MW36_CULSO</name>
<evidence type="ECO:0000313" key="6">
    <source>
        <dbReference type="EMBL" id="SSX30158.1"/>
    </source>
</evidence>
<evidence type="ECO:0000256" key="2">
    <source>
        <dbReference type="ARBA" id="ARBA00022692"/>
    </source>
</evidence>
<gene>
    <name evidence="6" type="primary">CSON002141</name>
</gene>
<dbReference type="InterPro" id="IPR003280">
    <property type="entry name" value="2pore_dom_K_chnl"/>
</dbReference>
<dbReference type="SUPFAM" id="SSF81324">
    <property type="entry name" value="Voltage-gated potassium channels"/>
    <property type="match status" value="1"/>
</dbReference>